<evidence type="ECO:0000313" key="3">
    <source>
        <dbReference type="Proteomes" id="UP001151760"/>
    </source>
</evidence>
<evidence type="ECO:0000256" key="1">
    <source>
        <dbReference type="SAM" id="MobiDB-lite"/>
    </source>
</evidence>
<feature type="region of interest" description="Disordered" evidence="1">
    <location>
        <begin position="98"/>
        <end position="121"/>
    </location>
</feature>
<evidence type="ECO:0000313" key="2">
    <source>
        <dbReference type="EMBL" id="GJS66450.1"/>
    </source>
</evidence>
<feature type="region of interest" description="Disordered" evidence="1">
    <location>
        <begin position="190"/>
        <end position="215"/>
    </location>
</feature>
<feature type="compositionally biased region" description="Basic and acidic residues" evidence="1">
    <location>
        <begin position="190"/>
        <end position="207"/>
    </location>
</feature>
<reference evidence="2" key="1">
    <citation type="journal article" date="2022" name="Int. J. Mol. Sci.">
        <title>Draft Genome of Tanacetum Coccineum: Genomic Comparison of Closely Related Tanacetum-Family Plants.</title>
        <authorList>
            <person name="Yamashiro T."/>
            <person name="Shiraishi A."/>
            <person name="Nakayama K."/>
            <person name="Satake H."/>
        </authorList>
    </citation>
    <scope>NUCLEOTIDE SEQUENCE</scope>
</reference>
<accession>A0ABQ4XMD9</accession>
<dbReference type="Proteomes" id="UP001151760">
    <property type="component" value="Unassembled WGS sequence"/>
</dbReference>
<comment type="caution">
    <text evidence="2">The sequence shown here is derived from an EMBL/GenBank/DDBJ whole genome shotgun (WGS) entry which is preliminary data.</text>
</comment>
<keyword evidence="3" id="KW-1185">Reference proteome</keyword>
<proteinExistence type="predicted"/>
<dbReference type="EMBL" id="BQNB010009649">
    <property type="protein sequence ID" value="GJS66450.1"/>
    <property type="molecule type" value="Genomic_DNA"/>
</dbReference>
<sequence>MFIKYSTKFELELAKKRTASRRVVKNKVIIYANDNIIPDPNVALELGKSISITKAEEEGAARQVHATHSKPAASKLKLKGIPSLTPKEQLATDIMQALKESKKPNKRQPGTGGSSKGTGRITRVLDESIVISVTSSKGTGTKPAVPVEEKVSIEEKVILECTDDNKNIDLEMTDDEETNDEVLQDTDAAKADAEKIEEAKDDAKKSELPPTSSSLSVSSGFGDQFLKLSSDTSLIVPHIQSSSMLKVPVFVISDPPVLTPVQETPLEKHVTTLTPPFISTIPPAPLQQSTTPIPSPPIITDAPTITTAVIESNALSVVQQIVAKLEKDVSKLKKIDHSTNALATLKLQVPMVVEQYLGSNIGDDLQKVL</sequence>
<protein>
    <submittedName>
        <fullName evidence="2">Uncharacterized protein</fullName>
    </submittedName>
</protein>
<organism evidence="2 3">
    <name type="scientific">Tanacetum coccineum</name>
    <dbReference type="NCBI Taxonomy" id="301880"/>
    <lineage>
        <taxon>Eukaryota</taxon>
        <taxon>Viridiplantae</taxon>
        <taxon>Streptophyta</taxon>
        <taxon>Embryophyta</taxon>
        <taxon>Tracheophyta</taxon>
        <taxon>Spermatophyta</taxon>
        <taxon>Magnoliopsida</taxon>
        <taxon>eudicotyledons</taxon>
        <taxon>Gunneridae</taxon>
        <taxon>Pentapetalae</taxon>
        <taxon>asterids</taxon>
        <taxon>campanulids</taxon>
        <taxon>Asterales</taxon>
        <taxon>Asteraceae</taxon>
        <taxon>Asteroideae</taxon>
        <taxon>Anthemideae</taxon>
        <taxon>Anthemidinae</taxon>
        <taxon>Tanacetum</taxon>
    </lineage>
</organism>
<name>A0ABQ4XMD9_9ASTR</name>
<reference evidence="2" key="2">
    <citation type="submission" date="2022-01" db="EMBL/GenBank/DDBJ databases">
        <authorList>
            <person name="Yamashiro T."/>
            <person name="Shiraishi A."/>
            <person name="Satake H."/>
            <person name="Nakayama K."/>
        </authorList>
    </citation>
    <scope>NUCLEOTIDE SEQUENCE</scope>
</reference>
<gene>
    <name evidence="2" type="ORF">Tco_0681014</name>
</gene>